<dbReference type="PRINTS" id="PR00040">
    <property type="entry name" value="HTHMERR"/>
</dbReference>
<dbReference type="eggNOG" id="COG0789">
    <property type="taxonomic scope" value="Bacteria"/>
</dbReference>
<accession>K2LB26</accession>
<dbReference type="GO" id="GO:0005737">
    <property type="term" value="C:cytoplasm"/>
    <property type="evidence" value="ECO:0007669"/>
    <property type="project" value="UniProtKB-SubCell"/>
</dbReference>
<dbReference type="Pfam" id="PF00376">
    <property type="entry name" value="MerR"/>
    <property type="match status" value="1"/>
</dbReference>
<evidence type="ECO:0000256" key="5">
    <source>
        <dbReference type="ARBA" id="ARBA00023163"/>
    </source>
</evidence>
<dbReference type="InterPro" id="IPR015358">
    <property type="entry name" value="Tscrpt_reg_MerR_DNA-bd"/>
</dbReference>
<dbReference type="SUPFAM" id="SSF46955">
    <property type="entry name" value="Putative DNA-binding domain"/>
    <property type="match status" value="1"/>
</dbReference>
<gene>
    <name evidence="7" type="ORF">A10D4_02197</name>
</gene>
<comment type="subcellular location">
    <subcellularLocation>
        <location evidence="1">Cytoplasm</location>
    </subcellularLocation>
</comment>
<sequence>MNIGEVAERTGLSAKMIRHYEKQGLFNPQRNAQSGYRVFNETDVAQLSFIASARQLGFSLKQIGQLVSLWRDPHRASREVKVVAQQHLLEVEQQLVALQQMRRTLHELIAACPGSDDPHCSILASLQAADED</sequence>
<feature type="domain" description="HTH merR-type" evidence="6">
    <location>
        <begin position="1"/>
        <end position="69"/>
    </location>
</feature>
<evidence type="ECO:0000256" key="4">
    <source>
        <dbReference type="ARBA" id="ARBA00023125"/>
    </source>
</evidence>
<dbReference type="PANTHER" id="PTHR30204">
    <property type="entry name" value="REDOX-CYCLING DRUG-SENSING TRANSCRIPTIONAL ACTIVATOR SOXR"/>
    <property type="match status" value="1"/>
</dbReference>
<dbReference type="RefSeq" id="WP_008487453.1">
    <property type="nucleotide sequence ID" value="NZ_AMRG01000002.1"/>
</dbReference>
<reference evidence="7 8" key="1">
    <citation type="journal article" date="2012" name="J. Bacteriol.">
        <title>Genome Sequence of Idiomarina xiamenensis Type Strain 10-D-4.</title>
        <authorList>
            <person name="Lai Q."/>
            <person name="Wang L."/>
            <person name="Wang W."/>
            <person name="Shao Z."/>
        </authorList>
    </citation>
    <scope>NUCLEOTIDE SEQUENCE [LARGE SCALE GENOMIC DNA]</scope>
    <source>
        <strain evidence="7 8">10-D-4</strain>
    </source>
</reference>
<keyword evidence="8" id="KW-1185">Reference proteome</keyword>
<dbReference type="STRING" id="740709.A10D4_02197"/>
<comment type="caution">
    <text evidence="7">The sequence shown here is derived from an EMBL/GenBank/DDBJ whole genome shotgun (WGS) entry which is preliminary data.</text>
</comment>
<dbReference type="OrthoDB" id="9802039at2"/>
<evidence type="ECO:0000256" key="2">
    <source>
        <dbReference type="ARBA" id="ARBA00022490"/>
    </source>
</evidence>
<dbReference type="GO" id="GO:0045893">
    <property type="term" value="P:positive regulation of DNA-templated transcription"/>
    <property type="evidence" value="ECO:0007669"/>
    <property type="project" value="InterPro"/>
</dbReference>
<dbReference type="Pfam" id="PF09278">
    <property type="entry name" value="MerR-DNA-bind"/>
    <property type="match status" value="1"/>
</dbReference>
<dbReference type="PANTHER" id="PTHR30204:SF94">
    <property type="entry name" value="HEAVY METAL-DEPENDENT TRANSCRIPTIONAL REGULATOR HI_0293-RELATED"/>
    <property type="match status" value="1"/>
</dbReference>
<evidence type="ECO:0000256" key="1">
    <source>
        <dbReference type="ARBA" id="ARBA00004496"/>
    </source>
</evidence>
<dbReference type="EMBL" id="AMRG01000002">
    <property type="protein sequence ID" value="EKE87015.1"/>
    <property type="molecule type" value="Genomic_DNA"/>
</dbReference>
<dbReference type="InterPro" id="IPR011789">
    <property type="entry name" value="CueR"/>
</dbReference>
<dbReference type="GO" id="GO:0003677">
    <property type="term" value="F:DNA binding"/>
    <property type="evidence" value="ECO:0007669"/>
    <property type="project" value="UniProtKB-KW"/>
</dbReference>
<name>K2LB26_9GAMM</name>
<dbReference type="InterPro" id="IPR047057">
    <property type="entry name" value="MerR_fam"/>
</dbReference>
<dbReference type="PATRIC" id="fig|740709.3.peg.442"/>
<organism evidence="7 8">
    <name type="scientific">Idiomarina xiamenensis 10-D-4</name>
    <dbReference type="NCBI Taxonomy" id="740709"/>
    <lineage>
        <taxon>Bacteria</taxon>
        <taxon>Pseudomonadati</taxon>
        <taxon>Pseudomonadota</taxon>
        <taxon>Gammaproteobacteria</taxon>
        <taxon>Alteromonadales</taxon>
        <taxon>Idiomarinaceae</taxon>
        <taxon>Idiomarina</taxon>
    </lineage>
</organism>
<evidence type="ECO:0000256" key="3">
    <source>
        <dbReference type="ARBA" id="ARBA00023015"/>
    </source>
</evidence>
<keyword evidence="2" id="KW-0963">Cytoplasm</keyword>
<protein>
    <submittedName>
        <fullName evidence="7">MerR family transcriptional regulator</fullName>
    </submittedName>
</protein>
<dbReference type="Proteomes" id="UP000014115">
    <property type="component" value="Unassembled WGS sequence"/>
</dbReference>
<dbReference type="PROSITE" id="PS50937">
    <property type="entry name" value="HTH_MERR_2"/>
    <property type="match status" value="1"/>
</dbReference>
<proteinExistence type="predicted"/>
<dbReference type="GO" id="GO:0003700">
    <property type="term" value="F:DNA-binding transcription factor activity"/>
    <property type="evidence" value="ECO:0007669"/>
    <property type="project" value="InterPro"/>
</dbReference>
<dbReference type="InterPro" id="IPR000551">
    <property type="entry name" value="MerR-type_HTH_dom"/>
</dbReference>
<evidence type="ECO:0000259" key="6">
    <source>
        <dbReference type="PROSITE" id="PS50937"/>
    </source>
</evidence>
<dbReference type="InterPro" id="IPR009061">
    <property type="entry name" value="DNA-bd_dom_put_sf"/>
</dbReference>
<keyword evidence="5" id="KW-0804">Transcription</keyword>
<dbReference type="GO" id="GO:0005507">
    <property type="term" value="F:copper ion binding"/>
    <property type="evidence" value="ECO:0007669"/>
    <property type="project" value="InterPro"/>
</dbReference>
<dbReference type="PROSITE" id="PS00552">
    <property type="entry name" value="HTH_MERR_1"/>
    <property type="match status" value="1"/>
</dbReference>
<dbReference type="NCBIfam" id="TIGR02044">
    <property type="entry name" value="CueR"/>
    <property type="match status" value="1"/>
</dbReference>
<evidence type="ECO:0000313" key="8">
    <source>
        <dbReference type="Proteomes" id="UP000014115"/>
    </source>
</evidence>
<evidence type="ECO:0000313" key="7">
    <source>
        <dbReference type="EMBL" id="EKE87015.1"/>
    </source>
</evidence>
<dbReference type="SMART" id="SM00422">
    <property type="entry name" value="HTH_MERR"/>
    <property type="match status" value="1"/>
</dbReference>
<dbReference type="AlphaFoldDB" id="K2LB26"/>
<dbReference type="Gene3D" id="1.10.1660.10">
    <property type="match status" value="1"/>
</dbReference>
<keyword evidence="4" id="KW-0238">DNA-binding</keyword>
<keyword evidence="3" id="KW-0805">Transcription regulation</keyword>